<dbReference type="Proteomes" id="UP000017048">
    <property type="component" value="Unassembled WGS sequence"/>
</dbReference>
<dbReference type="SUPFAM" id="SSF54060">
    <property type="entry name" value="His-Me finger endonucleases"/>
    <property type="match status" value="1"/>
</dbReference>
<evidence type="ECO:0008006" key="8">
    <source>
        <dbReference type="Google" id="ProtNLM"/>
    </source>
</evidence>
<dbReference type="AlphaFoldDB" id="U5E7G8"/>
<sequence>MTAGQNTQSQITRDRLPADRATAPRVDAPAAEAIVARGYDPDFLGTRIGIPELDAAVETDAVRLDGSPRIDYTHFSLALSRSRRFAFWVAWNIDGAAMKRVARVGIEFVKDPRLPADAQVGNELYLRNRLDRGHLARRADLLWGSMSEAEQANVDSFFYTNITPQMDDFNQSSRHGVWGELENAVFADVDIDDLKVSVFGGPVFRADDRVHRDVALPREYWKVICYVERNRLRAKAFLLTQHVEQLEALELDEFRVFQVPLSDIEARARLRFPAPLRAADSAATTESTEQYIPLETTADITW</sequence>
<evidence type="ECO:0000256" key="2">
    <source>
        <dbReference type="PIRSR" id="PIRSR640255-2"/>
    </source>
</evidence>
<dbReference type="GO" id="GO:0004519">
    <property type="term" value="F:endonuclease activity"/>
    <property type="evidence" value="ECO:0007669"/>
    <property type="project" value="TreeGrafter"/>
</dbReference>
<accession>U5E7G8</accession>
<name>U5E7G8_NOCAS</name>
<dbReference type="InterPro" id="IPR044925">
    <property type="entry name" value="His-Me_finger_sf"/>
</dbReference>
<protein>
    <recommendedName>
        <fullName evidence="8">Endonuclease</fullName>
    </recommendedName>
</protein>
<feature type="compositionally biased region" description="Polar residues" evidence="3">
    <location>
        <begin position="1"/>
        <end position="11"/>
    </location>
</feature>
<dbReference type="SMART" id="SM00892">
    <property type="entry name" value="Endonuclease_NS"/>
    <property type="match status" value="1"/>
</dbReference>
<evidence type="ECO:0000256" key="3">
    <source>
        <dbReference type="SAM" id="MobiDB-lite"/>
    </source>
</evidence>
<dbReference type="GO" id="GO:0016787">
    <property type="term" value="F:hydrolase activity"/>
    <property type="evidence" value="ECO:0007669"/>
    <property type="project" value="InterPro"/>
</dbReference>
<feature type="domain" description="DNA/RNA non-specific endonuclease/pyrophosphatase/phosphodiesterase" evidence="5">
    <location>
        <begin position="71"/>
        <end position="279"/>
    </location>
</feature>
<dbReference type="CDD" id="cd00091">
    <property type="entry name" value="NUC"/>
    <property type="match status" value="1"/>
</dbReference>
<evidence type="ECO:0000313" key="7">
    <source>
        <dbReference type="Proteomes" id="UP000017048"/>
    </source>
</evidence>
<dbReference type="InterPro" id="IPR040255">
    <property type="entry name" value="Non-specific_endonuclease"/>
</dbReference>
<dbReference type="PANTHER" id="PTHR13966:SF5">
    <property type="entry name" value="ENDONUCLEASE G, MITOCHONDRIAL"/>
    <property type="match status" value="1"/>
</dbReference>
<dbReference type="InterPro" id="IPR020821">
    <property type="entry name" value="ENPP1-3/EXOG-like_nuc-like"/>
</dbReference>
<proteinExistence type="predicted"/>
<dbReference type="STRING" id="1824.SAMN05444423_105143"/>
<keyword evidence="7" id="KW-1185">Reference proteome</keyword>
<dbReference type="PANTHER" id="PTHR13966">
    <property type="entry name" value="ENDONUCLEASE RELATED"/>
    <property type="match status" value="1"/>
</dbReference>
<reference evidence="6 7" key="1">
    <citation type="journal article" date="2014" name="BMC Genomics">
        <title>Genome based analysis of type-I polyketide synthase and nonribosomal peptide synthetase gene clusters in seven strains of five representative Nocardia species.</title>
        <authorList>
            <person name="Komaki H."/>
            <person name="Ichikawa N."/>
            <person name="Hosoyama A."/>
            <person name="Takahashi-Nakaguchi A."/>
            <person name="Matsuzawa T."/>
            <person name="Suzuki K."/>
            <person name="Fujita N."/>
            <person name="Gonoi T."/>
        </authorList>
    </citation>
    <scope>NUCLEOTIDE SEQUENCE [LARGE SCALE GENOMIC DNA]</scope>
    <source>
        <strain evidence="6 7">NBRC 15531</strain>
    </source>
</reference>
<comment type="caution">
    <text evidence="6">The sequence shown here is derived from an EMBL/GenBank/DDBJ whole genome shotgun (WGS) entry which is preliminary data.</text>
</comment>
<evidence type="ECO:0000313" key="6">
    <source>
        <dbReference type="EMBL" id="GAD82358.1"/>
    </source>
</evidence>
<dbReference type="Pfam" id="PF01223">
    <property type="entry name" value="Endonuclease_NS"/>
    <property type="match status" value="1"/>
</dbReference>
<dbReference type="eggNOG" id="COG1864">
    <property type="taxonomic scope" value="Bacteria"/>
</dbReference>
<feature type="domain" description="ENPP1-3/EXOG-like endonuclease/phosphodiesterase" evidence="4">
    <location>
        <begin position="72"/>
        <end position="279"/>
    </location>
</feature>
<feature type="active site" description="Proton acceptor" evidence="1">
    <location>
        <position position="134"/>
    </location>
</feature>
<dbReference type="Gene3D" id="3.40.570.10">
    <property type="entry name" value="Extracellular Endonuclease, subunit A"/>
    <property type="match status" value="1"/>
</dbReference>
<feature type="region of interest" description="Disordered" evidence="3">
    <location>
        <begin position="1"/>
        <end position="23"/>
    </location>
</feature>
<organism evidence="6 7">
    <name type="scientific">Nocardia asteroides NBRC 15531</name>
    <dbReference type="NCBI Taxonomy" id="1110697"/>
    <lineage>
        <taxon>Bacteria</taxon>
        <taxon>Bacillati</taxon>
        <taxon>Actinomycetota</taxon>
        <taxon>Actinomycetes</taxon>
        <taxon>Mycobacteriales</taxon>
        <taxon>Nocardiaceae</taxon>
        <taxon>Nocardia</taxon>
    </lineage>
</organism>
<feature type="binding site" evidence="2">
    <location>
        <position position="170"/>
    </location>
    <ligand>
        <name>Mg(2+)</name>
        <dbReference type="ChEBI" id="CHEBI:18420"/>
        <note>catalytic</note>
    </ligand>
</feature>
<gene>
    <name evidence="6" type="ORF">NCAST_08_02320</name>
</gene>
<dbReference type="GO" id="GO:0003676">
    <property type="term" value="F:nucleic acid binding"/>
    <property type="evidence" value="ECO:0007669"/>
    <property type="project" value="InterPro"/>
</dbReference>
<dbReference type="GeneID" id="91516757"/>
<keyword evidence="2" id="KW-0479">Metal-binding</keyword>
<dbReference type="RefSeq" id="WP_019050405.1">
    <property type="nucleotide sequence ID" value="NZ_BAFO02000008.1"/>
</dbReference>
<evidence type="ECO:0000256" key="1">
    <source>
        <dbReference type="PIRSR" id="PIRSR640255-1"/>
    </source>
</evidence>
<evidence type="ECO:0000259" key="5">
    <source>
        <dbReference type="SMART" id="SM00892"/>
    </source>
</evidence>
<dbReference type="InterPro" id="IPR044929">
    <property type="entry name" value="DNA/RNA_non-sp_Endonuclease_sf"/>
</dbReference>
<dbReference type="InterPro" id="IPR001604">
    <property type="entry name" value="Endo_G_ENPP1-like_dom"/>
</dbReference>
<evidence type="ECO:0000259" key="4">
    <source>
        <dbReference type="SMART" id="SM00477"/>
    </source>
</evidence>
<dbReference type="SMART" id="SM00477">
    <property type="entry name" value="NUC"/>
    <property type="match status" value="1"/>
</dbReference>
<dbReference type="GO" id="GO:0046872">
    <property type="term" value="F:metal ion binding"/>
    <property type="evidence" value="ECO:0007669"/>
    <property type="project" value="UniProtKB-KW"/>
</dbReference>
<dbReference type="EMBL" id="BAFO02000008">
    <property type="protein sequence ID" value="GAD82358.1"/>
    <property type="molecule type" value="Genomic_DNA"/>
</dbReference>